<dbReference type="Proteomes" id="UP000554482">
    <property type="component" value="Unassembled WGS sequence"/>
</dbReference>
<accession>A0A7J6WDV0</accession>
<organism evidence="1 2">
    <name type="scientific">Thalictrum thalictroides</name>
    <name type="common">Rue-anemone</name>
    <name type="synonym">Anemone thalictroides</name>
    <dbReference type="NCBI Taxonomy" id="46969"/>
    <lineage>
        <taxon>Eukaryota</taxon>
        <taxon>Viridiplantae</taxon>
        <taxon>Streptophyta</taxon>
        <taxon>Embryophyta</taxon>
        <taxon>Tracheophyta</taxon>
        <taxon>Spermatophyta</taxon>
        <taxon>Magnoliopsida</taxon>
        <taxon>Ranunculales</taxon>
        <taxon>Ranunculaceae</taxon>
        <taxon>Thalictroideae</taxon>
        <taxon>Thalictrum</taxon>
    </lineage>
</organism>
<evidence type="ECO:0000313" key="1">
    <source>
        <dbReference type="EMBL" id="KAF5195153.1"/>
    </source>
</evidence>
<comment type="caution">
    <text evidence="1">The sequence shown here is derived from an EMBL/GenBank/DDBJ whole genome shotgun (WGS) entry which is preliminary data.</text>
</comment>
<protein>
    <submittedName>
        <fullName evidence="1">Uncharacterized protein</fullName>
    </submittedName>
</protein>
<dbReference type="EMBL" id="JABWDY010017749">
    <property type="protein sequence ID" value="KAF5195153.1"/>
    <property type="molecule type" value="Genomic_DNA"/>
</dbReference>
<proteinExistence type="predicted"/>
<evidence type="ECO:0000313" key="2">
    <source>
        <dbReference type="Proteomes" id="UP000554482"/>
    </source>
</evidence>
<reference evidence="1 2" key="1">
    <citation type="submission" date="2020-06" db="EMBL/GenBank/DDBJ databases">
        <title>Transcriptomic and genomic resources for Thalictrum thalictroides and T. hernandezii: Facilitating candidate gene discovery in an emerging model plant lineage.</title>
        <authorList>
            <person name="Arias T."/>
            <person name="Riano-Pachon D.M."/>
            <person name="Di Stilio V.S."/>
        </authorList>
    </citation>
    <scope>NUCLEOTIDE SEQUENCE [LARGE SCALE GENOMIC DNA]</scope>
    <source>
        <strain evidence="2">cv. WT478/WT964</strain>
        <tissue evidence="1">Leaves</tissue>
    </source>
</reference>
<name>A0A7J6WDV0_THATH</name>
<keyword evidence="2" id="KW-1185">Reference proteome</keyword>
<dbReference type="AlphaFoldDB" id="A0A7J6WDV0"/>
<sequence>MGKCLENEIMMECKIARSWVVLGSGGDVSLVLLSDTVFHEESFLCRYYYSSRFCHVLDKSVLLLFSDSLIKDADLKSTPDWVGLRF</sequence>
<gene>
    <name evidence="1" type="ORF">FRX31_015259</name>
</gene>